<dbReference type="SUPFAM" id="SSF81330">
    <property type="entry name" value="Gated mechanosensitive channel"/>
    <property type="match status" value="1"/>
</dbReference>
<dbReference type="RefSeq" id="WP_010372453.1">
    <property type="nucleotide sequence ID" value="NZ_BJEF01000004.1"/>
</dbReference>
<reference evidence="10 14" key="1">
    <citation type="journal article" date="2015" name="Microbiology (Mosc.)">
        <title>Genomics of the Weissella cibaria species with an examination of its metabolic traits.</title>
        <authorList>
            <person name="Lynch K.M."/>
            <person name="Lucid A."/>
            <person name="Arendt E.K."/>
            <person name="Sleator R.D."/>
            <person name="Lucey B."/>
            <person name="Coffey A."/>
        </authorList>
    </citation>
    <scope>NUCLEOTIDE SEQUENCE [LARGE SCALE GENOMIC DNA]</scope>
    <source>
        <strain evidence="11">AB3b</strain>
        <strain evidence="10 14">MG1</strain>
    </source>
</reference>
<dbReference type="InterPro" id="IPR001185">
    <property type="entry name" value="MS_channel"/>
</dbReference>
<evidence type="ECO:0000256" key="7">
    <source>
        <dbReference type="ARBA" id="ARBA00023136"/>
    </source>
</evidence>
<feature type="transmembrane region" description="Helical" evidence="9">
    <location>
        <begin position="69"/>
        <end position="90"/>
    </location>
</feature>
<dbReference type="EMBL" id="JWHU01000023">
    <property type="protein sequence ID" value="KIU20292.1"/>
    <property type="molecule type" value="Genomic_DNA"/>
</dbReference>
<dbReference type="InterPro" id="IPR036019">
    <property type="entry name" value="MscL_channel"/>
</dbReference>
<dbReference type="Proteomes" id="UP000320012">
    <property type="component" value="Unassembled WGS sequence"/>
</dbReference>
<keyword evidence="8 9" id="KW-0407">Ion channel</keyword>
<feature type="transmembrane region" description="Helical" evidence="9">
    <location>
        <begin position="12"/>
        <end position="34"/>
    </location>
</feature>
<feature type="transmembrane region" description="Helical" evidence="9">
    <location>
        <begin position="41"/>
        <end position="63"/>
    </location>
</feature>
<evidence type="ECO:0000313" key="15">
    <source>
        <dbReference type="Proteomes" id="UP000193588"/>
    </source>
</evidence>
<keyword evidence="4 9" id="KW-0812">Transmembrane</keyword>
<keyword evidence="3 9" id="KW-1003">Cell membrane</keyword>
<dbReference type="PRINTS" id="PR01264">
    <property type="entry name" value="MECHCHANNEL"/>
</dbReference>
<keyword evidence="7 9" id="KW-0472">Membrane</keyword>
<evidence type="ECO:0000313" key="12">
    <source>
        <dbReference type="EMBL" id="OSP89322.1"/>
    </source>
</evidence>
<dbReference type="HAMAP" id="MF_00115">
    <property type="entry name" value="MscL"/>
    <property type="match status" value="1"/>
</dbReference>
<evidence type="ECO:0000313" key="14">
    <source>
        <dbReference type="Proteomes" id="UP000032287"/>
    </source>
</evidence>
<evidence type="ECO:0000256" key="3">
    <source>
        <dbReference type="ARBA" id="ARBA00022475"/>
    </source>
</evidence>
<dbReference type="PANTHER" id="PTHR30266">
    <property type="entry name" value="MECHANOSENSITIVE CHANNEL MSCL"/>
    <property type="match status" value="1"/>
</dbReference>
<evidence type="ECO:0000256" key="9">
    <source>
        <dbReference type="HAMAP-Rule" id="MF_00115"/>
    </source>
</evidence>
<keyword evidence="6 9" id="KW-0406">Ion transport</keyword>
<proteinExistence type="inferred from homology"/>
<dbReference type="EMBL" id="NDXJ01000009">
    <property type="protein sequence ID" value="OSP89322.1"/>
    <property type="molecule type" value="Genomic_DNA"/>
</dbReference>
<evidence type="ECO:0000256" key="5">
    <source>
        <dbReference type="ARBA" id="ARBA00022989"/>
    </source>
</evidence>
<evidence type="ECO:0000256" key="8">
    <source>
        <dbReference type="ARBA" id="ARBA00023303"/>
    </source>
</evidence>
<dbReference type="PATRIC" id="fig|137591.24.peg.1180"/>
<evidence type="ECO:0000256" key="6">
    <source>
        <dbReference type="ARBA" id="ARBA00023065"/>
    </source>
</evidence>
<dbReference type="Proteomes" id="UP000193588">
    <property type="component" value="Unassembled WGS sequence"/>
</dbReference>
<evidence type="ECO:0000313" key="13">
    <source>
        <dbReference type="EMBL" id="TVV27784.1"/>
    </source>
</evidence>
<accession>A0A0D1LNS8</accession>
<dbReference type="Proteomes" id="UP000032287">
    <property type="component" value="Unassembled WGS sequence"/>
</dbReference>
<dbReference type="Pfam" id="PF01741">
    <property type="entry name" value="MscL"/>
    <property type="match status" value="1"/>
</dbReference>
<evidence type="ECO:0000256" key="2">
    <source>
        <dbReference type="ARBA" id="ARBA00022448"/>
    </source>
</evidence>
<dbReference type="Gene3D" id="1.10.1200.120">
    <property type="entry name" value="Large-conductance mechanosensitive channel, MscL, domain 1"/>
    <property type="match status" value="1"/>
</dbReference>
<comment type="subunit">
    <text evidence="9">Homopentamer.</text>
</comment>
<dbReference type="OrthoDB" id="9810350at2"/>
<comment type="function">
    <text evidence="9">Channel that opens in response to stretch forces in the membrane lipid bilayer. May participate in the regulation of osmotic pressure changes within the cell.</text>
</comment>
<dbReference type="Proteomes" id="UP000032289">
    <property type="component" value="Unassembled WGS sequence"/>
</dbReference>
<dbReference type="AlphaFoldDB" id="A0A0D1LNS8"/>
<keyword evidence="14" id="KW-1185">Reference proteome</keyword>
<sequence length="131" mass="14418">MRSFMNEFRDFIMRGNVMDLAVAFIMGAAFQTVVKSVVDDLIMPLVGIVTGSISFSAIVWHIGSADIKIGAFISTLITFLLTSFAVFLILKGVRKAQALTSKEVEEEEETVLETELGVLQEIRDALATKKD</sequence>
<keyword evidence="2 9" id="KW-0813">Transport</keyword>
<evidence type="ECO:0000256" key="4">
    <source>
        <dbReference type="ARBA" id="ARBA00022692"/>
    </source>
</evidence>
<dbReference type="EMBL" id="JWHT01000028">
    <property type="protein sequence ID" value="KIU24495.1"/>
    <property type="molecule type" value="Genomic_DNA"/>
</dbReference>
<evidence type="ECO:0000256" key="1">
    <source>
        <dbReference type="ARBA" id="ARBA00004141"/>
    </source>
</evidence>
<reference evidence="12 15" key="2">
    <citation type="submission" date="2017-04" db="EMBL/GenBank/DDBJ databases">
        <title>The genome sequence of Weissella cibaria isolated from wild Drosophila.</title>
        <authorList>
            <person name="Ricks N.J."/>
            <person name="Carroll C."/>
            <person name="Walters A."/>
            <person name="Newell P.D."/>
            <person name="Chaston J.M."/>
        </authorList>
    </citation>
    <scope>NUCLEOTIDE SEQUENCE [LARGE SCALE GENOMIC DNA]</scope>
    <source>
        <strain evidence="12 15">DmW_103</strain>
    </source>
</reference>
<evidence type="ECO:0000313" key="16">
    <source>
        <dbReference type="Proteomes" id="UP000320012"/>
    </source>
</evidence>
<dbReference type="GO" id="GO:0008381">
    <property type="term" value="F:mechanosensitive monoatomic ion channel activity"/>
    <property type="evidence" value="ECO:0007669"/>
    <property type="project" value="UniProtKB-UniRule"/>
</dbReference>
<protein>
    <recommendedName>
        <fullName evidence="9">Large-conductance mechanosensitive channel</fullName>
    </recommendedName>
</protein>
<dbReference type="GeneID" id="66962059"/>
<comment type="similarity">
    <text evidence="9">Belongs to the MscL family.</text>
</comment>
<keyword evidence="5 9" id="KW-1133">Transmembrane helix</keyword>
<dbReference type="NCBIfam" id="TIGR00220">
    <property type="entry name" value="mscL"/>
    <property type="match status" value="1"/>
</dbReference>
<comment type="caution">
    <text evidence="10">The sequence shown here is derived from an EMBL/GenBank/DDBJ whole genome shotgun (WGS) entry which is preliminary data.</text>
</comment>
<reference evidence="13 16" key="3">
    <citation type="submission" date="2019-07" db="EMBL/GenBank/DDBJ databases">
        <title>Genome sequence of Weissella cibaria GK1.</title>
        <authorList>
            <person name="Choi H.-J."/>
        </authorList>
    </citation>
    <scope>NUCLEOTIDE SEQUENCE [LARGE SCALE GENOMIC DNA]</scope>
    <source>
        <strain evidence="13 16">GK1</strain>
    </source>
</reference>
<dbReference type="STRING" id="137591.AO080_06255"/>
<evidence type="ECO:0000313" key="10">
    <source>
        <dbReference type="EMBL" id="KIU20292.1"/>
    </source>
</evidence>
<dbReference type="EMBL" id="VNHC01000002">
    <property type="protein sequence ID" value="TVV27784.1"/>
    <property type="molecule type" value="Genomic_DNA"/>
</dbReference>
<name>A0A0D1LNS8_9LACO</name>
<dbReference type="InterPro" id="IPR037673">
    <property type="entry name" value="MSC/AndL"/>
</dbReference>
<dbReference type="KEGG" id="wcb:AO080_06255"/>
<gene>
    <name evidence="9 10" type="primary">mscL</name>
    <name evidence="11" type="ORF">ab3b_01211</name>
    <name evidence="12" type="ORF">B9D04_07090</name>
    <name evidence="13" type="ORF">FO435_07780</name>
    <name evidence="10" type="ORF">QX99_01336</name>
</gene>
<evidence type="ECO:0000313" key="11">
    <source>
        <dbReference type="EMBL" id="KIU24495.1"/>
    </source>
</evidence>
<organism evidence="10 14">
    <name type="scientific">Weissella cibaria</name>
    <dbReference type="NCBI Taxonomy" id="137591"/>
    <lineage>
        <taxon>Bacteria</taxon>
        <taxon>Bacillati</taxon>
        <taxon>Bacillota</taxon>
        <taxon>Bacilli</taxon>
        <taxon>Lactobacillales</taxon>
        <taxon>Lactobacillaceae</taxon>
        <taxon>Weissella</taxon>
    </lineage>
</organism>
<comment type="subcellular location">
    <subcellularLocation>
        <location evidence="9">Cell membrane</location>
        <topology evidence="9">Multi-pass membrane protein</topology>
    </subcellularLocation>
    <subcellularLocation>
        <location evidence="1">Membrane</location>
        <topology evidence="1">Multi-pass membrane protein</topology>
    </subcellularLocation>
</comment>
<dbReference type="PANTHER" id="PTHR30266:SF2">
    <property type="entry name" value="LARGE-CONDUCTANCE MECHANOSENSITIVE CHANNEL"/>
    <property type="match status" value="1"/>
</dbReference>
<dbReference type="eggNOG" id="COG1970">
    <property type="taxonomic scope" value="Bacteria"/>
</dbReference>
<dbReference type="GO" id="GO:0005886">
    <property type="term" value="C:plasma membrane"/>
    <property type="evidence" value="ECO:0007669"/>
    <property type="project" value="UniProtKB-SubCell"/>
</dbReference>